<keyword evidence="2" id="KW-1185">Reference proteome</keyword>
<comment type="caution">
    <text evidence="1">The sequence shown here is derived from an EMBL/GenBank/DDBJ whole genome shotgun (WGS) entry which is preliminary data.</text>
</comment>
<organism evidence="1 2">
    <name type="scientific">Araneus ventricosus</name>
    <name type="common">Orbweaver spider</name>
    <name type="synonym">Epeira ventricosa</name>
    <dbReference type="NCBI Taxonomy" id="182803"/>
    <lineage>
        <taxon>Eukaryota</taxon>
        <taxon>Metazoa</taxon>
        <taxon>Ecdysozoa</taxon>
        <taxon>Arthropoda</taxon>
        <taxon>Chelicerata</taxon>
        <taxon>Arachnida</taxon>
        <taxon>Araneae</taxon>
        <taxon>Araneomorphae</taxon>
        <taxon>Entelegynae</taxon>
        <taxon>Araneoidea</taxon>
        <taxon>Araneidae</taxon>
        <taxon>Araneus</taxon>
    </lineage>
</organism>
<evidence type="ECO:0000313" key="1">
    <source>
        <dbReference type="EMBL" id="GBM46224.1"/>
    </source>
</evidence>
<evidence type="ECO:0000313" key="2">
    <source>
        <dbReference type="Proteomes" id="UP000499080"/>
    </source>
</evidence>
<dbReference type="Proteomes" id="UP000499080">
    <property type="component" value="Unassembled WGS sequence"/>
</dbReference>
<evidence type="ECO:0008006" key="3">
    <source>
        <dbReference type="Google" id="ProtNLM"/>
    </source>
</evidence>
<protein>
    <recommendedName>
        <fullName evidence="3">Transposase Tc1-like domain-containing protein</fullName>
    </recommendedName>
</protein>
<dbReference type="EMBL" id="BGPR01001127">
    <property type="protein sequence ID" value="GBM46224.1"/>
    <property type="molecule type" value="Genomic_DNA"/>
</dbReference>
<accession>A0A4Y2G2X9</accession>
<proteinExistence type="predicted"/>
<dbReference type="OrthoDB" id="6563890at2759"/>
<gene>
    <name evidence="1" type="ORF">AVEN_270226_1</name>
</gene>
<name>A0A4Y2G2X9_ARAVE</name>
<sequence>MREDRRIVRQVLLDPTLARSTIQSDVGVPAVPQTISRLLAEANLQSKCPVRVLPLTPIIGDSVYSGAMPE</sequence>
<reference evidence="1 2" key="1">
    <citation type="journal article" date="2019" name="Sci. Rep.">
        <title>Orb-weaving spider Araneus ventricosus genome elucidates the spidroin gene catalogue.</title>
        <authorList>
            <person name="Kono N."/>
            <person name="Nakamura H."/>
            <person name="Ohtoshi R."/>
            <person name="Moran D.A.P."/>
            <person name="Shinohara A."/>
            <person name="Yoshida Y."/>
            <person name="Fujiwara M."/>
            <person name="Mori M."/>
            <person name="Tomita M."/>
            <person name="Arakawa K."/>
        </authorList>
    </citation>
    <scope>NUCLEOTIDE SEQUENCE [LARGE SCALE GENOMIC DNA]</scope>
</reference>
<dbReference type="AlphaFoldDB" id="A0A4Y2G2X9"/>